<evidence type="ECO:0000313" key="2">
    <source>
        <dbReference type="Proteomes" id="UP000515152"/>
    </source>
</evidence>
<dbReference type="KEGG" id="char:116223498"/>
<dbReference type="RefSeq" id="XP_042565677.1">
    <property type="nucleotide sequence ID" value="XM_042709743.1"/>
</dbReference>
<dbReference type="PROSITE" id="PS50041">
    <property type="entry name" value="C_TYPE_LECTIN_2"/>
    <property type="match status" value="1"/>
</dbReference>
<protein>
    <submittedName>
        <fullName evidence="3">CD209 antigen-like</fullName>
    </submittedName>
</protein>
<dbReference type="GeneID" id="116223498"/>
<dbReference type="InterPro" id="IPR050111">
    <property type="entry name" value="C-type_lectin/snaclec_domain"/>
</dbReference>
<dbReference type="SMART" id="SM00034">
    <property type="entry name" value="CLECT"/>
    <property type="match status" value="1"/>
</dbReference>
<dbReference type="PANTHER" id="PTHR22803">
    <property type="entry name" value="MANNOSE, PHOSPHOLIPASE, LECTIN RECEPTOR RELATED"/>
    <property type="match status" value="1"/>
</dbReference>
<organism evidence="2 3">
    <name type="scientific">Clupea harengus</name>
    <name type="common">Atlantic herring</name>
    <dbReference type="NCBI Taxonomy" id="7950"/>
    <lineage>
        <taxon>Eukaryota</taxon>
        <taxon>Metazoa</taxon>
        <taxon>Chordata</taxon>
        <taxon>Craniata</taxon>
        <taxon>Vertebrata</taxon>
        <taxon>Euteleostomi</taxon>
        <taxon>Actinopterygii</taxon>
        <taxon>Neopterygii</taxon>
        <taxon>Teleostei</taxon>
        <taxon>Clupei</taxon>
        <taxon>Clupeiformes</taxon>
        <taxon>Clupeoidei</taxon>
        <taxon>Clupeidae</taxon>
        <taxon>Clupea</taxon>
    </lineage>
</organism>
<evidence type="ECO:0000259" key="1">
    <source>
        <dbReference type="PROSITE" id="PS50041"/>
    </source>
</evidence>
<proteinExistence type="predicted"/>
<name>A0A8M1KP71_CLUHA</name>
<dbReference type="InterPro" id="IPR001304">
    <property type="entry name" value="C-type_lectin-like"/>
</dbReference>
<accession>A0A8M1KP71</accession>
<keyword evidence="2" id="KW-1185">Reference proteome</keyword>
<dbReference type="AlphaFoldDB" id="A0A8M1KP71"/>
<reference evidence="3" key="1">
    <citation type="submission" date="2025-08" db="UniProtKB">
        <authorList>
            <consortium name="RefSeq"/>
        </authorList>
    </citation>
    <scope>IDENTIFICATION</scope>
</reference>
<dbReference type="OrthoDB" id="8950604at2759"/>
<dbReference type="Pfam" id="PF00059">
    <property type="entry name" value="Lectin_C"/>
    <property type="match status" value="1"/>
</dbReference>
<gene>
    <name evidence="3" type="primary">LOC116223498</name>
</gene>
<evidence type="ECO:0000313" key="3">
    <source>
        <dbReference type="RefSeq" id="XP_042565677.1"/>
    </source>
</evidence>
<dbReference type="Proteomes" id="UP000515152">
    <property type="component" value="Chromosome 14"/>
</dbReference>
<sequence length="97" mass="11065">MDLGGDLVIIDSEEEQKFVSGFKKRVWIGAVKTEGTWKWVDGKVLGDAGYWAEGEPNDYQGEEENCLEIRGDLKDPLRTWNDSICSMEKIYICEKAM</sequence>
<feature type="domain" description="C-type lectin" evidence="1">
    <location>
        <begin position="1"/>
        <end position="94"/>
    </location>
</feature>